<dbReference type="InterPro" id="IPR050228">
    <property type="entry name" value="Carboxylesterase_BioH"/>
</dbReference>
<dbReference type="Proteomes" id="UP000198599">
    <property type="component" value="Unassembled WGS sequence"/>
</dbReference>
<dbReference type="STRING" id="1005928.SAMN04487859_12063"/>
<dbReference type="Pfam" id="PF12697">
    <property type="entry name" value="Abhydrolase_6"/>
    <property type="match status" value="1"/>
</dbReference>
<name>A0A1I5FJG3_9RHOB</name>
<dbReference type="InterPro" id="IPR029058">
    <property type="entry name" value="AB_hydrolase_fold"/>
</dbReference>
<accession>A0A1I5FJG3</accession>
<dbReference type="Gene3D" id="3.40.50.1820">
    <property type="entry name" value="alpha/beta hydrolase"/>
    <property type="match status" value="1"/>
</dbReference>
<keyword evidence="3" id="KW-1185">Reference proteome</keyword>
<feature type="domain" description="AB hydrolase-1" evidence="1">
    <location>
        <begin position="24"/>
        <end position="258"/>
    </location>
</feature>
<dbReference type="AlphaFoldDB" id="A0A1I5FJG3"/>
<dbReference type="PANTHER" id="PTHR43194:SF2">
    <property type="entry name" value="PEROXISOMAL MEMBRANE PROTEIN LPX1"/>
    <property type="match status" value="1"/>
</dbReference>
<protein>
    <submittedName>
        <fullName evidence="2">Pimeloyl-ACP methyl ester carboxylesterase</fullName>
    </submittedName>
</protein>
<organism evidence="2 3">
    <name type="scientific">Roseovarius lutimaris</name>
    <dbReference type="NCBI Taxonomy" id="1005928"/>
    <lineage>
        <taxon>Bacteria</taxon>
        <taxon>Pseudomonadati</taxon>
        <taxon>Pseudomonadota</taxon>
        <taxon>Alphaproteobacteria</taxon>
        <taxon>Rhodobacterales</taxon>
        <taxon>Roseobacteraceae</taxon>
        <taxon>Roseovarius</taxon>
    </lineage>
</organism>
<dbReference type="PANTHER" id="PTHR43194">
    <property type="entry name" value="HYDROLASE ALPHA/BETA FOLD FAMILY"/>
    <property type="match status" value="1"/>
</dbReference>
<evidence type="ECO:0000313" key="2">
    <source>
        <dbReference type="EMBL" id="SFO23938.1"/>
    </source>
</evidence>
<proteinExistence type="predicted"/>
<dbReference type="InterPro" id="IPR000073">
    <property type="entry name" value="AB_hydrolase_1"/>
</dbReference>
<dbReference type="PRINTS" id="PR00111">
    <property type="entry name" value="ABHYDROLASE"/>
</dbReference>
<dbReference type="RefSeq" id="WP_092841337.1">
    <property type="nucleotide sequence ID" value="NZ_FOVP01000020.1"/>
</dbReference>
<gene>
    <name evidence="2" type="ORF">SAMN04487859_12063</name>
</gene>
<reference evidence="3" key="1">
    <citation type="submission" date="2016-10" db="EMBL/GenBank/DDBJ databases">
        <authorList>
            <person name="Varghese N."/>
            <person name="Submissions S."/>
        </authorList>
    </citation>
    <scope>NUCLEOTIDE SEQUENCE [LARGE SCALE GENOMIC DNA]</scope>
    <source>
        <strain evidence="3">DSM 28463</strain>
    </source>
</reference>
<dbReference type="OrthoDB" id="9804723at2"/>
<sequence length="268" mass="28410">MPRAVKAGVETNWTTFGQGPRAALMIHCSLAHSASWGGMARGLSGALSMLAFDVPGHGRSADWEPRGEIQGVTTAIAASFLEGPTDIIGHSFGGTVALRLAIERPDLVRSLILYEPVFFAVALADHPELRAPHEAEMAMYLQGMAAGDHCRAAEGFVRLWGDGRDWADIPETVRASMAAQMPLIEAAAPALYDDAGGMLASGALERITAPTLLLEGNRSPTIIAAINEGLAARIDRVERSVIVGAGHMGPITHPEQVSSEVLRFLGWT</sequence>
<evidence type="ECO:0000259" key="1">
    <source>
        <dbReference type="Pfam" id="PF12697"/>
    </source>
</evidence>
<dbReference type="SUPFAM" id="SSF53474">
    <property type="entry name" value="alpha/beta-Hydrolases"/>
    <property type="match status" value="1"/>
</dbReference>
<evidence type="ECO:0000313" key="3">
    <source>
        <dbReference type="Proteomes" id="UP000198599"/>
    </source>
</evidence>
<dbReference type="EMBL" id="FOVP01000020">
    <property type="protein sequence ID" value="SFO23938.1"/>
    <property type="molecule type" value="Genomic_DNA"/>
</dbReference>